<feature type="domain" description="ABC3 transporter permease C-terminal" evidence="7">
    <location>
        <begin position="732"/>
        <end position="842"/>
    </location>
</feature>
<evidence type="ECO:0000256" key="2">
    <source>
        <dbReference type="ARBA" id="ARBA00022475"/>
    </source>
</evidence>
<evidence type="ECO:0000256" key="6">
    <source>
        <dbReference type="SAM" id="Phobius"/>
    </source>
</evidence>
<feature type="transmembrane region" description="Helical" evidence="6">
    <location>
        <begin position="815"/>
        <end position="836"/>
    </location>
</feature>
<evidence type="ECO:0000256" key="5">
    <source>
        <dbReference type="ARBA" id="ARBA00023136"/>
    </source>
</evidence>
<dbReference type="PANTHER" id="PTHR30287">
    <property type="entry name" value="MEMBRANE COMPONENT OF PREDICTED ABC SUPERFAMILY METABOLITE UPTAKE TRANSPORTER"/>
    <property type="match status" value="1"/>
</dbReference>
<keyword evidence="4 6" id="KW-1133">Transmembrane helix</keyword>
<feature type="transmembrane region" description="Helical" evidence="6">
    <location>
        <begin position="487"/>
        <end position="511"/>
    </location>
</feature>
<dbReference type="GO" id="GO:0005886">
    <property type="term" value="C:plasma membrane"/>
    <property type="evidence" value="ECO:0007669"/>
    <property type="project" value="UniProtKB-SubCell"/>
</dbReference>
<keyword evidence="2" id="KW-1003">Cell membrane</keyword>
<evidence type="ECO:0000259" key="7">
    <source>
        <dbReference type="Pfam" id="PF02687"/>
    </source>
</evidence>
<feature type="transmembrane region" description="Helical" evidence="6">
    <location>
        <begin position="417"/>
        <end position="437"/>
    </location>
</feature>
<dbReference type="EMBL" id="CP018632">
    <property type="protein sequence ID" value="ASJ75362.1"/>
    <property type="molecule type" value="Genomic_DNA"/>
</dbReference>
<evidence type="ECO:0000256" key="4">
    <source>
        <dbReference type="ARBA" id="ARBA00022989"/>
    </source>
</evidence>
<dbReference type="InterPro" id="IPR038766">
    <property type="entry name" value="Membrane_comp_ABC_pdt"/>
</dbReference>
<keyword evidence="5 6" id="KW-0472">Membrane</keyword>
<accession>A0A2Z2NUY5</accession>
<feature type="transmembrane region" description="Helical" evidence="6">
    <location>
        <begin position="443"/>
        <end position="466"/>
    </location>
</feature>
<feature type="transmembrane region" description="Helical" evidence="6">
    <location>
        <begin position="374"/>
        <end position="397"/>
    </location>
</feature>
<protein>
    <recommendedName>
        <fullName evidence="7">ABC3 transporter permease C-terminal domain-containing protein</fullName>
    </recommendedName>
</protein>
<dbReference type="PANTHER" id="PTHR30287:SF1">
    <property type="entry name" value="INNER MEMBRANE PROTEIN"/>
    <property type="match status" value="1"/>
</dbReference>
<dbReference type="AlphaFoldDB" id="A0A2Z2NUY5"/>
<feature type="transmembrane region" description="Helical" evidence="6">
    <location>
        <begin position="327"/>
        <end position="354"/>
    </location>
</feature>
<dbReference type="Proteomes" id="UP000250079">
    <property type="component" value="Chromosome"/>
</dbReference>
<evidence type="ECO:0000313" key="9">
    <source>
        <dbReference type="Proteomes" id="UP000250079"/>
    </source>
</evidence>
<proteinExistence type="predicted"/>
<dbReference type="KEGG" id="gai:IMCC3135_26535"/>
<evidence type="ECO:0000256" key="3">
    <source>
        <dbReference type="ARBA" id="ARBA00022692"/>
    </source>
</evidence>
<evidence type="ECO:0000313" key="8">
    <source>
        <dbReference type="EMBL" id="ASJ75362.1"/>
    </source>
</evidence>
<sequence>MSLANPVSVEGAIPAAQQKRKAGWLRQFMFALRSLGRDLRAGELRVLALALLVAVASVTAVGFFTDRIGRAVERQAGDVLAADLMASSGFKLPPELLSNIEQRDLQTAQYVRFPSVVINEREESQLVAIKAVSGNYPLRGTLRLAEMNTPETSFNAEAGSPAPGTVWVDSQLRSALELSVGDTLTLGASQFAVDKIILFEPDRGENAFEFAPRVMISLDDLEAAGLLGEGSRATYTLLMAGETAAVDTARDFLETEYTSEVRVQGVRDGSPQMKRALDRAQRFLGLASVVTVLLAGAAIALAVRHFALKQADASAVMRTLGATRAEVIVWLSTRLALIALVASVIGITLGWFAQLVLANLLQGWFGLALPAPGFMAPLIGTLTAFIALAGFGLLPIIQAGRVNVMRVLQRDYSSMDASAMTTALFGFVATFIVVFLLSRDLLLSVIVVLGVVVMLAIFGLFGRVMIKGVRSLAGPRFRLSTAGLQRRAASSTVQLAAFAMGIMALLLISIVRIDLLSAWEQDLPEDAPNVFIVNIQPDQVEGLAAQLESQGIQSTGIHPMIRARLVAHNGEPVLSDDSSDQDERRARREYNLSYSNSVPAGNQIVSGEWWATDGSAPPLLSVEQEWAEERGYAIGDTLTFKSAGVETSATIANWREVDWESFQVNFFAVSSPAMLEGLPSTYITSFHIDGDFAATTTGWVRQFPGIATLDVGAIITRIKSLMDRASLAVEYVFLFTLLAGFCVLLAAVQSSRGERIRESALLRALGASHQQLREAVIAEFAILGAIAGLLASLFATLIAWSLSQFVFELPFQLNAWLWIIGIFGGAFGIATAGYLATRRVLYTPPIVALRHAN</sequence>
<dbReference type="Pfam" id="PF02687">
    <property type="entry name" value="FtsX"/>
    <property type="match status" value="2"/>
</dbReference>
<feature type="domain" description="ABC3 transporter permease C-terminal" evidence="7">
    <location>
        <begin position="286"/>
        <end position="403"/>
    </location>
</feature>
<feature type="transmembrane region" description="Helical" evidence="6">
    <location>
        <begin position="283"/>
        <end position="306"/>
    </location>
</feature>
<feature type="transmembrane region" description="Helical" evidence="6">
    <location>
        <begin position="728"/>
        <end position="748"/>
    </location>
</feature>
<feature type="transmembrane region" description="Helical" evidence="6">
    <location>
        <begin position="46"/>
        <end position="65"/>
    </location>
</feature>
<comment type="subcellular location">
    <subcellularLocation>
        <location evidence="1">Cell membrane</location>
        <topology evidence="1">Multi-pass membrane protein</topology>
    </subcellularLocation>
</comment>
<evidence type="ECO:0000256" key="1">
    <source>
        <dbReference type="ARBA" id="ARBA00004651"/>
    </source>
</evidence>
<dbReference type="InterPro" id="IPR003838">
    <property type="entry name" value="ABC3_permease_C"/>
</dbReference>
<keyword evidence="3 6" id="KW-0812">Transmembrane</keyword>
<reference evidence="8 9" key="1">
    <citation type="submission" date="2016-12" db="EMBL/GenBank/DDBJ databases">
        <authorList>
            <person name="Song W.-J."/>
            <person name="Kurnit D.M."/>
        </authorList>
    </citation>
    <scope>NUCLEOTIDE SEQUENCE [LARGE SCALE GENOMIC DNA]</scope>
    <source>
        <strain evidence="8 9">IMCC3135</strain>
    </source>
</reference>
<dbReference type="OrthoDB" id="5292592at2"/>
<gene>
    <name evidence="8" type="ORF">IMCC3135_26535</name>
</gene>
<name>A0A2Z2NUY5_9GAMM</name>
<dbReference type="RefSeq" id="WP_088920285.1">
    <property type="nucleotide sequence ID" value="NZ_CP018632.1"/>
</dbReference>
<keyword evidence="9" id="KW-1185">Reference proteome</keyword>
<organism evidence="8 9">
    <name type="scientific">Granulosicoccus antarcticus IMCC3135</name>
    <dbReference type="NCBI Taxonomy" id="1192854"/>
    <lineage>
        <taxon>Bacteria</taxon>
        <taxon>Pseudomonadati</taxon>
        <taxon>Pseudomonadota</taxon>
        <taxon>Gammaproteobacteria</taxon>
        <taxon>Chromatiales</taxon>
        <taxon>Granulosicoccaceae</taxon>
        <taxon>Granulosicoccus</taxon>
    </lineage>
</organism>
<feature type="transmembrane region" description="Helical" evidence="6">
    <location>
        <begin position="780"/>
        <end position="803"/>
    </location>
</feature>